<protein>
    <submittedName>
        <fullName evidence="1">Uncharacterized protein</fullName>
    </submittedName>
</protein>
<dbReference type="Proteomes" id="UP000316801">
    <property type="component" value="Unassembled WGS sequence"/>
</dbReference>
<organism evidence="1 2">
    <name type="scientific">Rhizobium straminoryzae</name>
    <dbReference type="NCBI Taxonomy" id="1387186"/>
    <lineage>
        <taxon>Bacteria</taxon>
        <taxon>Pseudomonadati</taxon>
        <taxon>Pseudomonadota</taxon>
        <taxon>Alphaproteobacteria</taxon>
        <taxon>Hyphomicrobiales</taxon>
        <taxon>Rhizobiaceae</taxon>
        <taxon>Rhizobium/Agrobacterium group</taxon>
        <taxon>Rhizobium</taxon>
    </lineage>
</organism>
<dbReference type="AlphaFoldDB" id="A0A549TF16"/>
<reference evidence="1 2" key="1">
    <citation type="submission" date="2019-07" db="EMBL/GenBank/DDBJ databases">
        <title>Ln-dependent methylotrophs.</title>
        <authorList>
            <person name="Tani A."/>
        </authorList>
    </citation>
    <scope>NUCLEOTIDE SEQUENCE [LARGE SCALE GENOMIC DNA]</scope>
    <source>
        <strain evidence="1 2">SM12</strain>
    </source>
</reference>
<proteinExistence type="predicted"/>
<accession>A0A549TF16</accession>
<name>A0A549TF16_9HYPH</name>
<gene>
    <name evidence="1" type="ORF">FNA46_05845</name>
</gene>
<evidence type="ECO:0000313" key="2">
    <source>
        <dbReference type="Proteomes" id="UP000316801"/>
    </source>
</evidence>
<dbReference type="EMBL" id="VJMG01000011">
    <property type="protein sequence ID" value="TRL40865.1"/>
    <property type="molecule type" value="Genomic_DNA"/>
</dbReference>
<evidence type="ECO:0000313" key="1">
    <source>
        <dbReference type="EMBL" id="TRL40865.1"/>
    </source>
</evidence>
<keyword evidence="2" id="KW-1185">Reference proteome</keyword>
<sequence>MAPGQSVTAWALSPVEATYYPGEPALAEDRVNYRFINGFVDVGDLPCRVALWKEIKTRSVALRTDFPVEGLYLPGFNRRVEFSGFWHRPTRLSRWLKTRLVPDVAGETHFRLATCGGIRIWVDGVECVAFEPFRRNKESETEVALPLKAGGSEVVLLCEELAERDALWYFELTLLGPGTVLAELPVSASDDTIALLKDLAAEVRPVPLHVRDGQLKLKVERPAAVDVTVEAKILPSVHMRDKPPLLDAAGVLRAGETVVRLEGADRLPDGYHPLGLTFSVGETRVSRHIDFATLTEPMRDMRALTLEERKRLALEFAADHGEQRAGKAIAMMAIGRPVDAVFREIVSNTLAAIDERRDCSDFVMVPLLWLYGVYRDRLPDDMQSGIRQTILDYRYWVDEPGNDVMWFWSENHVLCFHVSQYLAGKLLPRTTFTASGRTGAEQQELGRQRLMKWFDSVESHGLAEWNSAAYYPIDFIGLLALEHLGEGVIRERAKALLDRLYLMIGLHTLDGVPAGTMGRAYDKELRAGPLTELAPFATVAFGKGWFNNGVAALTMLAAGSYAPPDAAAAVVSPAPGKALTAHYVQGHDEAARLALYKSAHVQLSSMMDGRPGGRGHQQHVVDLRFAGSPFARAWVNQPGEDDPWGSARPSYWAGNGSMPRAAQYGNAALLLYDLGEAPRIPFSHAYVQVDAFDAVEHIGNFIVMRSGQGFAALTATSPIEPVTTGPGAGIEFRAHGRTTGWLALMAEGSDSRAFEAFKASLSTLTLTLDQGSPALTLERPGHQRLQLDWAEGLSADGVPYVFPNRTLEPLIRHIDAVSH</sequence>
<comment type="caution">
    <text evidence="1">The sequence shown here is derived from an EMBL/GenBank/DDBJ whole genome shotgun (WGS) entry which is preliminary data.</text>
</comment>